<proteinExistence type="predicted"/>
<feature type="region of interest" description="Disordered" evidence="1">
    <location>
        <begin position="197"/>
        <end position="249"/>
    </location>
</feature>
<feature type="compositionally biased region" description="Basic and acidic residues" evidence="1">
    <location>
        <begin position="197"/>
        <end position="206"/>
    </location>
</feature>
<feature type="domain" description="Zinc finger/thioredoxin putative" evidence="3">
    <location>
        <begin position="3"/>
        <end position="39"/>
    </location>
</feature>
<feature type="compositionally biased region" description="Low complexity" evidence="1">
    <location>
        <begin position="141"/>
        <end position="155"/>
    </location>
</feature>
<evidence type="ECO:0000256" key="1">
    <source>
        <dbReference type="SAM" id="MobiDB-lite"/>
    </source>
</evidence>
<gene>
    <name evidence="4" type="ORF">J1M35_17280</name>
</gene>
<dbReference type="AlphaFoldDB" id="A0A975CKU1"/>
<dbReference type="PRINTS" id="PR01217">
    <property type="entry name" value="PRICHEXTENSN"/>
</dbReference>
<keyword evidence="5" id="KW-1185">Reference proteome</keyword>
<protein>
    <submittedName>
        <fullName evidence="4">DUF3426 domain-containing protein</fullName>
    </submittedName>
</protein>
<sequence length="477" mass="50007">MSLITRCPACATKFKVVRDQLLISGGWVRCGHCAEVFDATLHLVTAEGPVMEHHTAVKSVRAATPVPAPAEAKEAGRSGAAAARVPPPLEAVMPTLTNAPVPEAVTAPAPPQASQAALPSLRTRLRPTSVLASTLPPVPSAAPASAAVSDEAPVSKPHDADRGTGRELPPASSPVPHSPAPGVPWTASELQAWREQNAARKLERARAQQAASDVPKVDERPRGAPAVESRMAAAPAEPPPSSGPLKRPLRERADRPMVPLEPAGSPAVSTPAATRAGIVPGDAGVPEAVEPPPATQAQVAAQPAEAPLFIAQARRRAFWASRPVRAALWLLALLLSAGLVLQWAIGHRDWLAAREPRLTPLLQALCQPLSCTLAPYRTTEAVVIDSSAFNRVNADTFRFSVTLRNVADMPVATPALELTLHDALEQPLVRRVVSVSELGAPAALAARGEFSATHLLTVTDIPNPSAIVGYRLLAFHP</sequence>
<organism evidence="4 5">
    <name type="scientific">Ottowia testudinis</name>
    <dbReference type="NCBI Taxonomy" id="2816950"/>
    <lineage>
        <taxon>Bacteria</taxon>
        <taxon>Pseudomonadati</taxon>
        <taxon>Pseudomonadota</taxon>
        <taxon>Betaproteobacteria</taxon>
        <taxon>Burkholderiales</taxon>
        <taxon>Comamonadaceae</taxon>
        <taxon>Ottowia</taxon>
    </lineage>
</organism>
<evidence type="ECO:0000313" key="5">
    <source>
        <dbReference type="Proteomes" id="UP000663903"/>
    </source>
</evidence>
<dbReference type="EMBL" id="CP071796">
    <property type="protein sequence ID" value="QTD47454.1"/>
    <property type="molecule type" value="Genomic_DNA"/>
</dbReference>
<feature type="region of interest" description="Disordered" evidence="1">
    <location>
        <begin position="132"/>
        <end position="185"/>
    </location>
</feature>
<evidence type="ECO:0000259" key="3">
    <source>
        <dbReference type="Pfam" id="PF13719"/>
    </source>
</evidence>
<dbReference type="Proteomes" id="UP000663903">
    <property type="component" value="Chromosome"/>
</dbReference>
<dbReference type="RefSeq" id="WP_208011507.1">
    <property type="nucleotide sequence ID" value="NZ_CP071796.1"/>
</dbReference>
<dbReference type="InterPro" id="IPR021834">
    <property type="entry name" value="DUF3426"/>
</dbReference>
<name>A0A975CKU1_9BURK</name>
<feature type="compositionally biased region" description="Basic and acidic residues" evidence="1">
    <location>
        <begin position="156"/>
        <end position="165"/>
    </location>
</feature>
<accession>A0A975CKU1</accession>
<evidence type="ECO:0000256" key="2">
    <source>
        <dbReference type="SAM" id="Phobius"/>
    </source>
</evidence>
<evidence type="ECO:0000313" key="4">
    <source>
        <dbReference type="EMBL" id="QTD47454.1"/>
    </source>
</evidence>
<dbReference type="KEGG" id="otd:J1M35_17280"/>
<keyword evidence="2" id="KW-0812">Transmembrane</keyword>
<reference evidence="4" key="1">
    <citation type="submission" date="2021-03" db="EMBL/GenBank/DDBJ databases">
        <title>Ottowia sp. 27C isolated from the cloaca of a Giant Asian pond turtle (Heosemys grandis).</title>
        <authorList>
            <person name="Spergser J."/>
            <person name="Busse H.-J."/>
        </authorList>
    </citation>
    <scope>NUCLEOTIDE SEQUENCE</scope>
    <source>
        <strain evidence="4">27C</strain>
    </source>
</reference>
<feature type="transmembrane region" description="Helical" evidence="2">
    <location>
        <begin position="326"/>
        <end position="345"/>
    </location>
</feature>
<keyword evidence="2" id="KW-1133">Transmembrane helix</keyword>
<dbReference type="InterPro" id="IPR011723">
    <property type="entry name" value="Znf/thioredoxin_put"/>
</dbReference>
<keyword evidence="2" id="KW-0472">Membrane</keyword>
<feature type="compositionally biased region" description="Pro residues" evidence="1">
    <location>
        <begin position="171"/>
        <end position="182"/>
    </location>
</feature>
<dbReference type="NCBIfam" id="TIGR02098">
    <property type="entry name" value="MJ0042_CXXC"/>
    <property type="match status" value="1"/>
</dbReference>
<dbReference type="Pfam" id="PF13719">
    <property type="entry name" value="Zn_ribbon_5"/>
    <property type="match status" value="1"/>
</dbReference>
<dbReference type="Pfam" id="PF11906">
    <property type="entry name" value="DUF3426"/>
    <property type="match status" value="1"/>
</dbReference>